<dbReference type="PROSITE" id="PS51257">
    <property type="entry name" value="PROKAR_LIPOPROTEIN"/>
    <property type="match status" value="1"/>
</dbReference>
<keyword evidence="1" id="KW-0732">Signal</keyword>
<keyword evidence="3" id="KW-1185">Reference proteome</keyword>
<organism evidence="2 3">
    <name type="scientific">Leminorella grimontii</name>
    <dbReference type="NCBI Taxonomy" id="82981"/>
    <lineage>
        <taxon>Bacteria</taxon>
        <taxon>Pseudomonadati</taxon>
        <taxon>Pseudomonadota</taxon>
        <taxon>Gammaproteobacteria</taxon>
        <taxon>Enterobacterales</taxon>
        <taxon>Budviciaceae</taxon>
        <taxon>Leminorella</taxon>
    </lineage>
</organism>
<dbReference type="AlphaFoldDB" id="A0AAV5MXK5"/>
<dbReference type="Pfam" id="PF11769">
    <property type="entry name" value="DUF3313"/>
    <property type="match status" value="1"/>
</dbReference>
<dbReference type="EMBL" id="BRLH01000001">
    <property type="protein sequence ID" value="GKX54585.1"/>
    <property type="molecule type" value="Genomic_DNA"/>
</dbReference>
<dbReference type="Proteomes" id="UP001058124">
    <property type="component" value="Unassembled WGS sequence"/>
</dbReference>
<reference evidence="2" key="1">
    <citation type="submission" date="2022-06" db="EMBL/GenBank/DDBJ databases">
        <title>Draft genome sequences of Leminorella grimontii str. JCM5902.</title>
        <authorList>
            <person name="Wakabayashi Y."/>
            <person name="Kojima K."/>
        </authorList>
    </citation>
    <scope>NUCLEOTIDE SEQUENCE</scope>
    <source>
        <strain evidence="2">JCM 5902</strain>
    </source>
</reference>
<feature type="chain" id="PRO_5043439468" description="DUF3313 domain-containing protein" evidence="1">
    <location>
        <begin position="27"/>
        <end position="220"/>
    </location>
</feature>
<comment type="caution">
    <text evidence="2">The sequence shown here is derived from an EMBL/GenBank/DDBJ whole genome shotgun (WGS) entry which is preliminary data.</text>
</comment>
<proteinExistence type="predicted"/>
<evidence type="ECO:0000313" key="2">
    <source>
        <dbReference type="EMBL" id="GKX54585.1"/>
    </source>
</evidence>
<name>A0AAV5MXK5_9GAMM</name>
<dbReference type="InterPro" id="IPR021747">
    <property type="entry name" value="DUF3313"/>
</dbReference>
<gene>
    <name evidence="2" type="ORF">SOASR030_06970</name>
</gene>
<sequence>MLAIKHLSAAVVLGAFLLGGCTSKVADSNEYSGFLSDYSKLHKAESPTGQTVLRWVDPALKMNNYQNIYYEPIVFHPAPQPNEQISQQTLDQILSFTNQRVKTALGQRLHLVDNKQTPNTLVFRGAITGVSAPTQGLHFYEVIPVALVIAGTMAATGERDEDTVLMFEGELVDAKTGKTVFEVVRKGFGKELSNDKQKVTVGDLQQIVSDMATDIVRYQD</sequence>
<evidence type="ECO:0000256" key="1">
    <source>
        <dbReference type="SAM" id="SignalP"/>
    </source>
</evidence>
<protein>
    <recommendedName>
        <fullName evidence="4">DUF3313 domain-containing protein</fullName>
    </recommendedName>
</protein>
<accession>A0AAV5MXK5</accession>
<evidence type="ECO:0008006" key="4">
    <source>
        <dbReference type="Google" id="ProtNLM"/>
    </source>
</evidence>
<evidence type="ECO:0000313" key="3">
    <source>
        <dbReference type="Proteomes" id="UP001058124"/>
    </source>
</evidence>
<dbReference type="RefSeq" id="WP_027273136.1">
    <property type="nucleotide sequence ID" value="NZ_BRLH01000001.1"/>
</dbReference>
<feature type="signal peptide" evidence="1">
    <location>
        <begin position="1"/>
        <end position="26"/>
    </location>
</feature>